<organism evidence="3">
    <name type="scientific">Gongronella sp</name>
    <dbReference type="NCBI Taxonomy" id="1981611"/>
    <lineage>
        <taxon>Eukaryota</taxon>
        <taxon>Fungi</taxon>
        <taxon>Fungi incertae sedis</taxon>
        <taxon>Mucoromycota</taxon>
        <taxon>Mucoromycotina</taxon>
        <taxon>Mucoromycetes</taxon>
        <taxon>Mucorales</taxon>
        <taxon>Cunninghamellaceae</taxon>
        <taxon>Gongronella</taxon>
    </lineage>
</organism>
<accession>A0A7G7Y5X4</accession>
<dbReference type="PANTHER" id="PTHR46689">
    <property type="entry name" value="MEMBRANE PROTEIN, PUTATIVE-RELATED"/>
    <property type="match status" value="1"/>
</dbReference>
<dbReference type="Pfam" id="PF19050">
    <property type="entry name" value="PhoD_2"/>
    <property type="match status" value="2"/>
</dbReference>
<dbReference type="CDD" id="cd07389">
    <property type="entry name" value="MPP_PhoD"/>
    <property type="match status" value="1"/>
</dbReference>
<dbReference type="InterPro" id="IPR043904">
    <property type="entry name" value="PhoD_2-like"/>
</dbReference>
<dbReference type="InterPro" id="IPR018946">
    <property type="entry name" value="PhoD-like_MPP"/>
</dbReference>
<evidence type="ECO:0000313" key="3">
    <source>
        <dbReference type="EMBL" id="QNH89770.1"/>
    </source>
</evidence>
<feature type="region of interest" description="Disordered" evidence="1">
    <location>
        <begin position="1"/>
        <end position="30"/>
    </location>
</feature>
<dbReference type="PANTHER" id="PTHR46689:SF1">
    <property type="entry name" value="PHOD-LIKE PHOSPHATASE DOMAIN-CONTAINING PROTEIN"/>
    <property type="match status" value="1"/>
</dbReference>
<dbReference type="Gene3D" id="3.60.21.70">
    <property type="entry name" value="PhoD-like phosphatase"/>
    <property type="match status" value="1"/>
</dbReference>
<proteinExistence type="evidence at transcript level"/>
<feature type="region of interest" description="Disordered" evidence="1">
    <location>
        <begin position="637"/>
        <end position="660"/>
    </location>
</feature>
<name>A0A7G7Y5X4_9FUNG</name>
<reference evidence="3" key="1">
    <citation type="submission" date="2019-11" db="EMBL/GenBank/DDBJ databases">
        <authorList>
            <person name="Wang J.X."/>
        </authorList>
    </citation>
    <scope>NUCLEOTIDE SEQUENCE</scope>
    <source>
        <strain evidence="3">GME7287_g</strain>
    </source>
</reference>
<feature type="compositionally biased region" description="Pro residues" evidence="1">
    <location>
        <begin position="1"/>
        <end position="12"/>
    </location>
</feature>
<dbReference type="InterPro" id="IPR038607">
    <property type="entry name" value="PhoD-like_sf"/>
</dbReference>
<dbReference type="EMBL" id="MN685871">
    <property type="protein sequence ID" value="QNH89770.1"/>
    <property type="molecule type" value="mRNA"/>
</dbReference>
<sequence>MNPYPSSTPTPQYPAAQGYGSPDPNRLNMHGLSLHGHGHTLHRPHLHDLKEQVLHPQQGPTDVICGPLLRYIDTNYHARTWRGSCLVVSNETHPPTLNVELFPGNATAPAQVFSFRAERLDSYRHHYHFWRYELVLPLTTQQQRVKYTSHSFEGLNYEFYLPAIQESMRFMFYSCNGFSLIPQEVKDKFGDKDHPLWQDVMDRHEVMPFHVLIGGGDQLYQDKIINEDFMRRWKDEKDPAKRLSMKIDREMADGMEQFYFYNYVENFGKQNPWVAKAYATIPSVNMWDDHDIIDGYGSYPAEMQRADCFVHIFANASRFYYLFQHHTTVERAEEHGMIRGSQPTCNSIVTTLGPDIGILSLDCRGERTKHDIVDPRTYDIMLNALYQRLPTTVKHLLVVTGVPLIYPRLTLFEKAMDGAAGFNLATLAGKTGALGDLISGSLNVWNGDPELLDDMNDHWTAGNHLDERKKFIENLQLYARRTSVRVSFLGGDVHCCAAGKLYSKDMKNREEGDPNLMVQVVSSAIVNVPPPQALLTILNQNSSFVTFNGNTEEKMFNIFKQSPNGNTRQNKKLMGFRNYCAGYYDEQSGKMMFWIQAEEEPGVKGTKGYLLDVPRLVFGQGGYHKLSQNKDHLIQPSAGMHLHSPQPGGYGMPPAPGQRA</sequence>
<dbReference type="AlphaFoldDB" id="A0A7G7Y5X4"/>
<feature type="domain" description="PhoD-like phosphatase" evidence="2">
    <location>
        <begin position="428"/>
        <end position="625"/>
    </location>
</feature>
<protein>
    <submittedName>
        <fullName evidence="3">Alkaline phosphatase</fullName>
    </submittedName>
</protein>
<evidence type="ECO:0000259" key="2">
    <source>
        <dbReference type="Pfam" id="PF19050"/>
    </source>
</evidence>
<feature type="domain" description="PhoD-like phosphatase" evidence="2">
    <location>
        <begin position="148"/>
        <end position="417"/>
    </location>
</feature>
<dbReference type="GO" id="GO:0016020">
    <property type="term" value="C:membrane"/>
    <property type="evidence" value="ECO:0007669"/>
    <property type="project" value="TreeGrafter"/>
</dbReference>
<evidence type="ECO:0000256" key="1">
    <source>
        <dbReference type="SAM" id="MobiDB-lite"/>
    </source>
</evidence>